<dbReference type="AlphaFoldDB" id="A0A6J6FPB1"/>
<proteinExistence type="predicted"/>
<name>A0A6J6FPB1_9ZZZZ</name>
<dbReference type="EMBL" id="CAEZTS010000171">
    <property type="protein sequence ID" value="CAB4590210.1"/>
    <property type="molecule type" value="Genomic_DNA"/>
</dbReference>
<gene>
    <name evidence="2" type="ORF">UFOPK1722_01598</name>
</gene>
<reference evidence="2" key="1">
    <citation type="submission" date="2020-05" db="EMBL/GenBank/DDBJ databases">
        <authorList>
            <person name="Chiriac C."/>
            <person name="Salcher M."/>
            <person name="Ghai R."/>
            <person name="Kavagutti S V."/>
        </authorList>
    </citation>
    <scope>NUCLEOTIDE SEQUENCE</scope>
</reference>
<protein>
    <submittedName>
        <fullName evidence="2">Unannotated protein</fullName>
    </submittedName>
</protein>
<evidence type="ECO:0000256" key="1">
    <source>
        <dbReference type="SAM" id="MobiDB-lite"/>
    </source>
</evidence>
<organism evidence="2">
    <name type="scientific">freshwater metagenome</name>
    <dbReference type="NCBI Taxonomy" id="449393"/>
    <lineage>
        <taxon>unclassified sequences</taxon>
        <taxon>metagenomes</taxon>
        <taxon>ecological metagenomes</taxon>
    </lineage>
</organism>
<accession>A0A6J6FPB1</accession>
<evidence type="ECO:0000313" key="2">
    <source>
        <dbReference type="EMBL" id="CAB4590210.1"/>
    </source>
</evidence>
<feature type="region of interest" description="Disordered" evidence="1">
    <location>
        <begin position="65"/>
        <end position="85"/>
    </location>
</feature>
<sequence>MLNDDVWVPGRIHASAVSDGVCHVVLSATRIRDVVPLNEAPVPTGPVTPNVTAVTAPVEVVDPEPTAVEEPTASLSRQYPVGRSA</sequence>